<dbReference type="Proteomes" id="UP000187735">
    <property type="component" value="Chromosome"/>
</dbReference>
<evidence type="ECO:0000313" key="2">
    <source>
        <dbReference type="EMBL" id="APZ94435.1"/>
    </source>
</evidence>
<dbReference type="InterPro" id="IPR011051">
    <property type="entry name" value="RmlC_Cupin_sf"/>
</dbReference>
<gene>
    <name evidence="2" type="ORF">Fuma_04067</name>
</gene>
<dbReference type="OrthoDB" id="287918at2"/>
<feature type="domain" description="Cupin type-2" evidence="1">
    <location>
        <begin position="57"/>
        <end position="107"/>
    </location>
</feature>
<dbReference type="InterPro" id="IPR013096">
    <property type="entry name" value="Cupin_2"/>
</dbReference>
<dbReference type="KEGG" id="fmr:Fuma_04067"/>
<protein>
    <recommendedName>
        <fullName evidence="1">Cupin type-2 domain-containing protein</fullName>
    </recommendedName>
</protein>
<dbReference type="CDD" id="cd20295">
    <property type="entry name" value="cupin_Pac13-like"/>
    <property type="match status" value="1"/>
</dbReference>
<dbReference type="Gene3D" id="2.60.120.10">
    <property type="entry name" value="Jelly Rolls"/>
    <property type="match status" value="1"/>
</dbReference>
<evidence type="ECO:0000259" key="1">
    <source>
        <dbReference type="Pfam" id="PF07883"/>
    </source>
</evidence>
<accession>A0A1P8WK45</accession>
<dbReference type="Pfam" id="PF07883">
    <property type="entry name" value="Cupin_2"/>
    <property type="match status" value="1"/>
</dbReference>
<dbReference type="RefSeq" id="WP_077025740.1">
    <property type="nucleotide sequence ID" value="NZ_CP017641.1"/>
</dbReference>
<evidence type="ECO:0000313" key="3">
    <source>
        <dbReference type="Proteomes" id="UP000187735"/>
    </source>
</evidence>
<reference evidence="2 3" key="1">
    <citation type="journal article" date="2016" name="Front. Microbiol.">
        <title>Fuerstia marisgermanicae gen. nov., sp. nov., an Unusual Member of the Phylum Planctomycetes from the German Wadden Sea.</title>
        <authorList>
            <person name="Kohn T."/>
            <person name="Heuer A."/>
            <person name="Jogler M."/>
            <person name="Vollmers J."/>
            <person name="Boedeker C."/>
            <person name="Bunk B."/>
            <person name="Rast P."/>
            <person name="Borchert D."/>
            <person name="Glockner I."/>
            <person name="Freese H.M."/>
            <person name="Klenk H.P."/>
            <person name="Overmann J."/>
            <person name="Kaster A.K."/>
            <person name="Rohde M."/>
            <person name="Wiegand S."/>
            <person name="Jogler C."/>
        </authorList>
    </citation>
    <scope>NUCLEOTIDE SEQUENCE [LARGE SCALE GENOMIC DNA]</scope>
    <source>
        <strain evidence="2 3">NH11</strain>
    </source>
</reference>
<dbReference type="SUPFAM" id="SSF51182">
    <property type="entry name" value="RmlC-like cupins"/>
    <property type="match status" value="1"/>
</dbReference>
<dbReference type="AlphaFoldDB" id="A0A1P8WK45"/>
<dbReference type="InterPro" id="IPR014710">
    <property type="entry name" value="RmlC-like_jellyroll"/>
</dbReference>
<keyword evidence="3" id="KW-1185">Reference proteome</keyword>
<name>A0A1P8WK45_9PLAN</name>
<organism evidence="2 3">
    <name type="scientific">Fuerstiella marisgermanici</name>
    <dbReference type="NCBI Taxonomy" id="1891926"/>
    <lineage>
        <taxon>Bacteria</taxon>
        <taxon>Pseudomonadati</taxon>
        <taxon>Planctomycetota</taxon>
        <taxon>Planctomycetia</taxon>
        <taxon>Planctomycetales</taxon>
        <taxon>Planctomycetaceae</taxon>
        <taxon>Fuerstiella</taxon>
    </lineage>
</organism>
<dbReference type="EMBL" id="CP017641">
    <property type="protein sequence ID" value="APZ94435.1"/>
    <property type="molecule type" value="Genomic_DNA"/>
</dbReference>
<sequence>MSLKPPTETSDTGSAARYRLADFSQIEGVPCPCGSARRAFAGVPEFPGTLHVTEISEAAKKHYHKTLTETYFFLECGPDAKMELDDEIIDVRAGVSIVVPPGVRHRALGKMKVLIVVLPEFDPADEWLD</sequence>
<proteinExistence type="predicted"/>